<dbReference type="STRING" id="947166.A0A1D1V1B3"/>
<dbReference type="GO" id="GO:0008170">
    <property type="term" value="F:N-methyltransferase activity"/>
    <property type="evidence" value="ECO:0007669"/>
    <property type="project" value="TreeGrafter"/>
</dbReference>
<name>A0A1D1V1B3_RAMVA</name>
<dbReference type="InterPro" id="IPR029063">
    <property type="entry name" value="SAM-dependent_MTases_sf"/>
</dbReference>
<dbReference type="PANTHER" id="PTHR10867">
    <property type="entry name" value="NNMT/PNMT/TEMT FAMILY MEMBER"/>
    <property type="match status" value="1"/>
</dbReference>
<dbReference type="Pfam" id="PF01234">
    <property type="entry name" value="NNMT_PNMT_TEMT"/>
    <property type="match status" value="1"/>
</dbReference>
<dbReference type="PANTHER" id="PTHR10867:SF17">
    <property type="entry name" value="NICOTINAMIDE N-METHYLTRANSFERASE"/>
    <property type="match status" value="1"/>
</dbReference>
<organism evidence="5 6">
    <name type="scientific">Ramazzottius varieornatus</name>
    <name type="common">Water bear</name>
    <name type="synonym">Tardigrade</name>
    <dbReference type="NCBI Taxonomy" id="947166"/>
    <lineage>
        <taxon>Eukaryota</taxon>
        <taxon>Metazoa</taxon>
        <taxon>Ecdysozoa</taxon>
        <taxon>Tardigrada</taxon>
        <taxon>Eutardigrada</taxon>
        <taxon>Parachela</taxon>
        <taxon>Hypsibioidea</taxon>
        <taxon>Ramazzottiidae</taxon>
        <taxon>Ramazzottius</taxon>
    </lineage>
</organism>
<dbReference type="GO" id="GO:0032259">
    <property type="term" value="P:methylation"/>
    <property type="evidence" value="ECO:0007669"/>
    <property type="project" value="UniProtKB-KW"/>
</dbReference>
<dbReference type="InterPro" id="IPR000940">
    <property type="entry name" value="NNMT_TEMT_trans"/>
</dbReference>
<proteinExistence type="inferred from homology"/>
<dbReference type="AlphaFoldDB" id="A0A1D1V1B3"/>
<dbReference type="Proteomes" id="UP000186922">
    <property type="component" value="Unassembled WGS sequence"/>
</dbReference>
<dbReference type="OrthoDB" id="10050085at2759"/>
<evidence type="ECO:0000313" key="5">
    <source>
        <dbReference type="EMBL" id="GAU94435.1"/>
    </source>
</evidence>
<evidence type="ECO:0000256" key="4">
    <source>
        <dbReference type="ARBA" id="ARBA00022691"/>
    </source>
</evidence>
<dbReference type="PROSITE" id="PS51681">
    <property type="entry name" value="SAM_MT_NNMT_PNMT_TEMT"/>
    <property type="match status" value="1"/>
</dbReference>
<comment type="caution">
    <text evidence="5">The sequence shown here is derived from an EMBL/GenBank/DDBJ whole genome shotgun (WGS) entry which is preliminary data.</text>
</comment>
<accession>A0A1D1V1B3</accession>
<evidence type="ECO:0000256" key="2">
    <source>
        <dbReference type="ARBA" id="ARBA00022603"/>
    </source>
</evidence>
<sequence length="310" mass="34756">MSNGLFQPARRFRKNMLAASLLSVRPSSSVLDAIVVIVMTTSLNSMSASRDRQYYLHDFNARLYLDQFYGSTKNGHTTITNEASGFIFSTLKSFLQRCPKGEGRLLDMGTGPCLANVIPAARYFNHIYCADLSPKARQELEKWRLGRADAFDWTTFFKFSAVLDQKADEWMTYETNLRQSIRAIWPCDMTEDDPLSPQSIAPVDVVTESFMLGTVANDADDLVKLVHRLSRYLKSGGTMVITESTNASFYQLDGKLLYICQLKESDYLSALEKNGFAQIEVVRASDANVKDDQQVSDIGDDIIIKAIKTG</sequence>
<evidence type="ECO:0000256" key="1">
    <source>
        <dbReference type="ARBA" id="ARBA00007996"/>
    </source>
</evidence>
<keyword evidence="3" id="KW-0808">Transferase</keyword>
<protein>
    <recommendedName>
        <fullName evidence="7">Methyltransferase type 11 domain-containing protein</fullName>
    </recommendedName>
</protein>
<dbReference type="GO" id="GO:0005829">
    <property type="term" value="C:cytosol"/>
    <property type="evidence" value="ECO:0007669"/>
    <property type="project" value="TreeGrafter"/>
</dbReference>
<evidence type="ECO:0000313" key="6">
    <source>
        <dbReference type="Proteomes" id="UP000186922"/>
    </source>
</evidence>
<dbReference type="SUPFAM" id="SSF53335">
    <property type="entry name" value="S-adenosyl-L-methionine-dependent methyltransferases"/>
    <property type="match status" value="1"/>
</dbReference>
<keyword evidence="6" id="KW-1185">Reference proteome</keyword>
<keyword evidence="4" id="KW-0949">S-adenosyl-L-methionine</keyword>
<evidence type="ECO:0000256" key="3">
    <source>
        <dbReference type="ARBA" id="ARBA00022679"/>
    </source>
</evidence>
<dbReference type="Gene3D" id="3.40.50.150">
    <property type="entry name" value="Vaccinia Virus protein VP39"/>
    <property type="match status" value="1"/>
</dbReference>
<comment type="similarity">
    <text evidence="1">Belongs to the class I-like SAM-binding methyltransferase superfamily. NNMT/PNMT/TEMT family.</text>
</comment>
<dbReference type="EMBL" id="BDGG01000002">
    <property type="protein sequence ID" value="GAU94435.1"/>
    <property type="molecule type" value="Genomic_DNA"/>
</dbReference>
<reference evidence="5 6" key="1">
    <citation type="journal article" date="2016" name="Nat. Commun.">
        <title>Extremotolerant tardigrade genome and improved radiotolerance of human cultured cells by tardigrade-unique protein.</title>
        <authorList>
            <person name="Hashimoto T."/>
            <person name="Horikawa D.D."/>
            <person name="Saito Y."/>
            <person name="Kuwahara H."/>
            <person name="Kozuka-Hata H."/>
            <person name="Shin-I T."/>
            <person name="Minakuchi Y."/>
            <person name="Ohishi K."/>
            <person name="Motoyama A."/>
            <person name="Aizu T."/>
            <person name="Enomoto A."/>
            <person name="Kondo K."/>
            <person name="Tanaka S."/>
            <person name="Hara Y."/>
            <person name="Koshikawa S."/>
            <person name="Sagara H."/>
            <person name="Miura T."/>
            <person name="Yokobori S."/>
            <person name="Miyagawa K."/>
            <person name="Suzuki Y."/>
            <person name="Kubo T."/>
            <person name="Oyama M."/>
            <person name="Kohara Y."/>
            <person name="Fujiyama A."/>
            <person name="Arakawa K."/>
            <person name="Katayama T."/>
            <person name="Toyoda A."/>
            <person name="Kunieda T."/>
        </authorList>
    </citation>
    <scope>NUCLEOTIDE SEQUENCE [LARGE SCALE GENOMIC DNA]</scope>
    <source>
        <strain evidence="5 6">YOKOZUNA-1</strain>
    </source>
</reference>
<keyword evidence="2" id="KW-0489">Methyltransferase</keyword>
<gene>
    <name evidence="5" type="primary">RvY_06209</name>
    <name evidence="5" type="synonym">RvY_06209.1</name>
    <name evidence="5" type="ORF">RvY_06209-1</name>
</gene>
<evidence type="ECO:0008006" key="7">
    <source>
        <dbReference type="Google" id="ProtNLM"/>
    </source>
</evidence>